<evidence type="ECO:0000256" key="3">
    <source>
        <dbReference type="ARBA" id="ARBA00022452"/>
    </source>
</evidence>
<evidence type="ECO:0000256" key="9">
    <source>
        <dbReference type="RuleBase" id="RU003357"/>
    </source>
</evidence>
<dbReference type="PANTHER" id="PTHR47234">
    <property type="match status" value="1"/>
</dbReference>
<keyword evidence="2 8" id="KW-0813">Transport</keyword>
<dbReference type="InterPro" id="IPR039426">
    <property type="entry name" value="TonB-dep_rcpt-like"/>
</dbReference>
<evidence type="ECO:0000313" key="13">
    <source>
        <dbReference type="EMBL" id="SBV31148.1"/>
    </source>
</evidence>
<evidence type="ECO:0000256" key="2">
    <source>
        <dbReference type="ARBA" id="ARBA00022448"/>
    </source>
</evidence>
<evidence type="ECO:0000259" key="12">
    <source>
        <dbReference type="Pfam" id="PF07715"/>
    </source>
</evidence>
<organism evidence="13">
    <name type="scientific">uncultured Sphingopyxis sp</name>
    <dbReference type="NCBI Taxonomy" id="310581"/>
    <lineage>
        <taxon>Bacteria</taxon>
        <taxon>Pseudomonadati</taxon>
        <taxon>Pseudomonadota</taxon>
        <taxon>Alphaproteobacteria</taxon>
        <taxon>Sphingomonadales</taxon>
        <taxon>Sphingomonadaceae</taxon>
        <taxon>Sphingopyxis</taxon>
        <taxon>environmental samples</taxon>
    </lineage>
</organism>
<evidence type="ECO:0000259" key="11">
    <source>
        <dbReference type="Pfam" id="PF00593"/>
    </source>
</evidence>
<keyword evidence="7 8" id="KW-0998">Cell outer membrane</keyword>
<reference evidence="13" key="1">
    <citation type="submission" date="2016-03" db="EMBL/GenBank/DDBJ databases">
        <authorList>
            <person name="Ploux O."/>
        </authorList>
    </citation>
    <scope>NUCLEOTIDE SEQUENCE</scope>
    <source>
        <strain evidence="13">UC10</strain>
    </source>
</reference>
<dbReference type="Pfam" id="PF00593">
    <property type="entry name" value="TonB_dep_Rec_b-barrel"/>
    <property type="match status" value="1"/>
</dbReference>
<evidence type="ECO:0000256" key="10">
    <source>
        <dbReference type="SAM" id="SignalP"/>
    </source>
</evidence>
<name>A0A1Y5PMB6_9SPHN</name>
<protein>
    <submittedName>
        <fullName evidence="13">TonB-dependent receptor</fullName>
    </submittedName>
</protein>
<dbReference type="KEGG" id="sphu:SPPYR_0028"/>
<feature type="domain" description="TonB-dependent receptor-like beta-barrel" evidence="11">
    <location>
        <begin position="411"/>
        <end position="911"/>
    </location>
</feature>
<dbReference type="Gene3D" id="2.170.130.10">
    <property type="entry name" value="TonB-dependent receptor, plug domain"/>
    <property type="match status" value="1"/>
</dbReference>
<dbReference type="InterPro" id="IPR037066">
    <property type="entry name" value="Plug_dom_sf"/>
</dbReference>
<comment type="subcellular location">
    <subcellularLocation>
        <location evidence="1 8">Cell outer membrane</location>
        <topology evidence="1 8">Multi-pass membrane protein</topology>
    </subcellularLocation>
</comment>
<dbReference type="EMBL" id="LT598653">
    <property type="protein sequence ID" value="SBV31148.1"/>
    <property type="molecule type" value="Genomic_DNA"/>
</dbReference>
<evidence type="ECO:0000256" key="6">
    <source>
        <dbReference type="ARBA" id="ARBA00023136"/>
    </source>
</evidence>
<accession>A0A1Y5PMB6</accession>
<dbReference type="PANTHER" id="PTHR47234:SF2">
    <property type="entry name" value="TONB-DEPENDENT RECEPTOR"/>
    <property type="match status" value="1"/>
</dbReference>
<keyword evidence="6 8" id="KW-0472">Membrane</keyword>
<gene>
    <name evidence="13" type="ORF">SPPYR_0028</name>
</gene>
<dbReference type="Pfam" id="PF07715">
    <property type="entry name" value="Plug"/>
    <property type="match status" value="1"/>
</dbReference>
<dbReference type="RefSeq" id="WP_295322345.1">
    <property type="nucleotide sequence ID" value="NZ_LT598653.1"/>
</dbReference>
<evidence type="ECO:0000256" key="4">
    <source>
        <dbReference type="ARBA" id="ARBA00022692"/>
    </source>
</evidence>
<proteinExistence type="inferred from homology"/>
<evidence type="ECO:0000256" key="5">
    <source>
        <dbReference type="ARBA" id="ARBA00023077"/>
    </source>
</evidence>
<dbReference type="InterPro" id="IPR036942">
    <property type="entry name" value="Beta-barrel_TonB_sf"/>
</dbReference>
<keyword evidence="10" id="KW-0732">Signal</keyword>
<dbReference type="Gene3D" id="2.40.170.20">
    <property type="entry name" value="TonB-dependent receptor, beta-barrel domain"/>
    <property type="match status" value="1"/>
</dbReference>
<keyword evidence="13" id="KW-0675">Receptor</keyword>
<dbReference type="PROSITE" id="PS51257">
    <property type="entry name" value="PROKAR_LIPOPROTEIN"/>
    <property type="match status" value="1"/>
</dbReference>
<comment type="similarity">
    <text evidence="8 9">Belongs to the TonB-dependent receptor family.</text>
</comment>
<keyword evidence="4 8" id="KW-0812">Transmembrane</keyword>
<evidence type="ECO:0000256" key="1">
    <source>
        <dbReference type="ARBA" id="ARBA00004571"/>
    </source>
</evidence>
<dbReference type="PROSITE" id="PS52016">
    <property type="entry name" value="TONB_DEPENDENT_REC_3"/>
    <property type="match status" value="1"/>
</dbReference>
<feature type="chain" id="PRO_5010990779" evidence="10">
    <location>
        <begin position="29"/>
        <end position="953"/>
    </location>
</feature>
<dbReference type="GO" id="GO:0009279">
    <property type="term" value="C:cell outer membrane"/>
    <property type="evidence" value="ECO:0007669"/>
    <property type="project" value="UniProtKB-SubCell"/>
</dbReference>
<dbReference type="AlphaFoldDB" id="A0A1Y5PMB6"/>
<sequence length="953" mass="101283">MLEKFRPRHMLLSTTLLGSAACIAPAHAQDAPGGEAAIEDATPIVVTGSRIQNPNLEQSSPVQVVGETEIGLRQATNAEELIGDLPGVSPGASSAVNNGGAGFASLNLRGVGTNRNLVLLDGTRLVPSSLLSETDLNIIPVALIERAEIVTGGASSVYGADAIAGVANFITKRDFAGVELASTVGITERGDGARYRFDVTVGANFDDGRGNAVLNVGYQKVEPVLQGGRAVSRDTYFLDGSLVGSGTTTPTRINNRIYNPADGALRDYVGSRDAYNFAPDNYFQTPLERYNLFGAAQYEVADGIEVYAKGMFTRSKVQLSLASSGMFGDTWQLPLNNPFLPDAVRSEVCASNAISVADCAAAGAATSPNDPAYREVATVINRRFIEAGPRIRNLTTNQFQLWAGVRGSITDTIKFDVYGLHGESDRKNSNINWGLKSRVQQALRANSTTECADPSNGCVPINLFGDGTDITDEAIAFFNQPAGSTVSTRLSVVSGSISGELGNFLAGETPIGFALGAEYRKYGAEQVSDVAFGTQDEVLGTGAPSPSFSGTYDVKEIFGELIVPIVEDVPGIYSLTAEAGIRLSDYSNTGTSTTWKAGGTWEPFRGYKIRGIYQHSVRSPNISELFTPITTGLANLAEDPCQGANPVGNAALTAICIAQGAPAGTIGNIPAPSSGQINQTAGGNPDLDVETADSYTLGLVVTPPQVPGLAITADYYHIKITDAITLPTPDDVFGPCFEEGDAEACALIRRNPLNGSLNGGGDTPGQIALLTNQGTITTSGVDLRINYGLPTGFGRLNFDLSGNWTEQSKFKASPTSINRECVGQYSTNCGFFAGEITPKYSFNMRATAQIDDFGDISLLWRWLDGADYERILDVDGIEPDYLHIPSYSYFDLTYRARVADIFTLTLSVQNLLDKDPPLVSNYVGTTTLNSGNTYPTTYDVLGRRYSLTASMRF</sequence>
<evidence type="ECO:0000256" key="7">
    <source>
        <dbReference type="ARBA" id="ARBA00023237"/>
    </source>
</evidence>
<feature type="domain" description="TonB-dependent receptor plug" evidence="12">
    <location>
        <begin position="56"/>
        <end position="166"/>
    </location>
</feature>
<dbReference type="InterPro" id="IPR012910">
    <property type="entry name" value="Plug_dom"/>
</dbReference>
<dbReference type="InterPro" id="IPR000531">
    <property type="entry name" value="Beta-barrel_TonB"/>
</dbReference>
<dbReference type="SUPFAM" id="SSF56935">
    <property type="entry name" value="Porins"/>
    <property type="match status" value="1"/>
</dbReference>
<evidence type="ECO:0000256" key="8">
    <source>
        <dbReference type="PROSITE-ProRule" id="PRU01360"/>
    </source>
</evidence>
<keyword evidence="3 8" id="KW-1134">Transmembrane beta strand</keyword>
<keyword evidence="5 9" id="KW-0798">TonB box</keyword>
<feature type="signal peptide" evidence="10">
    <location>
        <begin position="1"/>
        <end position="28"/>
    </location>
</feature>